<keyword evidence="3" id="KW-1185">Reference proteome</keyword>
<protein>
    <submittedName>
        <fullName evidence="2">CoA transferase</fullName>
    </submittedName>
</protein>
<name>A0ABS9SI41_9BACT</name>
<dbReference type="RefSeq" id="WP_240827391.1">
    <property type="nucleotide sequence ID" value="NZ_JAKWBL010000001.1"/>
</dbReference>
<dbReference type="GO" id="GO:0016740">
    <property type="term" value="F:transferase activity"/>
    <property type="evidence" value="ECO:0007669"/>
    <property type="project" value="UniProtKB-KW"/>
</dbReference>
<proteinExistence type="predicted"/>
<feature type="region of interest" description="Disordered" evidence="1">
    <location>
        <begin position="28"/>
        <end position="48"/>
    </location>
</feature>
<dbReference type="EMBL" id="JAKWBL010000001">
    <property type="protein sequence ID" value="MCH5598042.1"/>
    <property type="molecule type" value="Genomic_DNA"/>
</dbReference>
<reference evidence="2 3" key="1">
    <citation type="submission" date="2022-02" db="EMBL/GenBank/DDBJ databases">
        <authorList>
            <person name="Min J."/>
        </authorList>
    </citation>
    <scope>NUCLEOTIDE SEQUENCE [LARGE SCALE GENOMIC DNA]</scope>
    <source>
        <strain evidence="2 3">GR10-1</strain>
    </source>
</reference>
<comment type="caution">
    <text evidence="2">The sequence shown here is derived from an EMBL/GenBank/DDBJ whole genome shotgun (WGS) entry which is preliminary data.</text>
</comment>
<evidence type="ECO:0000256" key="1">
    <source>
        <dbReference type="SAM" id="MobiDB-lite"/>
    </source>
</evidence>
<accession>A0ABS9SI41</accession>
<evidence type="ECO:0000313" key="2">
    <source>
        <dbReference type="EMBL" id="MCH5598042.1"/>
    </source>
</evidence>
<dbReference type="Proteomes" id="UP001202248">
    <property type="component" value="Unassembled WGS sequence"/>
</dbReference>
<keyword evidence="2" id="KW-0808">Transferase</keyword>
<feature type="compositionally biased region" description="Acidic residues" evidence="1">
    <location>
        <begin position="39"/>
        <end position="48"/>
    </location>
</feature>
<gene>
    <name evidence="2" type="ORF">MKP09_09030</name>
</gene>
<sequence length="48" mass="5468">MGSVKWKKIRTTRCPVRVDTALLTSERGAPQLGEHNETIEEEFGLNIR</sequence>
<evidence type="ECO:0000313" key="3">
    <source>
        <dbReference type="Proteomes" id="UP001202248"/>
    </source>
</evidence>
<organism evidence="2 3">
    <name type="scientific">Niabella ginsengisoli</name>
    <dbReference type="NCBI Taxonomy" id="522298"/>
    <lineage>
        <taxon>Bacteria</taxon>
        <taxon>Pseudomonadati</taxon>
        <taxon>Bacteroidota</taxon>
        <taxon>Chitinophagia</taxon>
        <taxon>Chitinophagales</taxon>
        <taxon>Chitinophagaceae</taxon>
        <taxon>Niabella</taxon>
    </lineage>
</organism>